<keyword evidence="2 7" id="KW-0479">Metal-binding</keyword>
<evidence type="ECO:0000256" key="4">
    <source>
        <dbReference type="ARBA" id="ARBA00023002"/>
    </source>
</evidence>
<keyword evidence="6" id="KW-1015">Disulfide bond</keyword>
<evidence type="ECO:0000256" key="1">
    <source>
        <dbReference type="ARBA" id="ARBA00007983"/>
    </source>
</evidence>
<keyword evidence="4 7" id="KW-0560">Oxidoreductase</keyword>
<sequence length="288" mass="32237">MTPRNKRTRLAHEGTSQAMEESVSHNGTLNTDTMRKESSPQRFLLSGFNQLQELLDKDTVPGPANDETSQKDSAFGATLKPLKPTNFGLLAILEQHAHGIGKYARDCDFRHRKFSKSLTDRAYTCHQLHPLDPLTPSEVDQVRTIVTTFEPNSSFHYVGLDEPDKPTVLSWIAGSPSPSPSQPRRAFVVTRVNQTTHEIVIDLSNDFVVSDRVYEGHGFPMLTFDEQTTAINLVRKYSPFVAAVKKRGWEFYSGGGTDKGLVGKRGWFGLCATLLRIRSTFTRGPWRG</sequence>
<dbReference type="PANTHER" id="PTHR10638">
    <property type="entry name" value="COPPER AMINE OXIDASE"/>
    <property type="match status" value="1"/>
</dbReference>
<comment type="cofactor">
    <cofactor evidence="7">
        <name>Cu cation</name>
        <dbReference type="ChEBI" id="CHEBI:23378"/>
    </cofactor>
    <text evidence="7">Contains 1 topaquinone per subunit.</text>
</comment>
<dbReference type="Gene3D" id="3.10.450.40">
    <property type="match status" value="1"/>
</dbReference>
<evidence type="ECO:0000259" key="9">
    <source>
        <dbReference type="Pfam" id="PF02727"/>
    </source>
</evidence>
<dbReference type="GO" id="GO:0008131">
    <property type="term" value="F:primary methylamine oxidase activity"/>
    <property type="evidence" value="ECO:0007669"/>
    <property type="project" value="InterPro"/>
</dbReference>
<dbReference type="Pfam" id="PF02727">
    <property type="entry name" value="Cu_amine_oxidN2"/>
    <property type="match status" value="1"/>
</dbReference>
<dbReference type="InterPro" id="IPR016182">
    <property type="entry name" value="Cu_amine_oxidase_N-reg"/>
</dbReference>
<keyword evidence="3 7" id="KW-0801">TPQ</keyword>
<protein>
    <recommendedName>
        <fullName evidence="7">Amine oxidase</fullName>
        <ecNumber evidence="7">1.4.3.-</ecNumber>
    </recommendedName>
</protein>
<comment type="PTM">
    <text evidence="7">Topaquinone (TPQ) is generated by copper-dependent autoxidation of a specific tyrosyl residue.</text>
</comment>
<comment type="similarity">
    <text evidence="1 7">Belongs to the copper/topaquinone oxidase family.</text>
</comment>
<dbReference type="SUPFAM" id="SSF54416">
    <property type="entry name" value="Amine oxidase N-terminal region"/>
    <property type="match status" value="2"/>
</dbReference>
<dbReference type="PANTHER" id="PTHR10638:SF71">
    <property type="entry name" value="AMINE OXIDASE"/>
    <property type="match status" value="1"/>
</dbReference>
<dbReference type="InterPro" id="IPR000269">
    <property type="entry name" value="Cu_amine_oxidase"/>
</dbReference>
<evidence type="ECO:0000313" key="10">
    <source>
        <dbReference type="EMBL" id="EXC17590.1"/>
    </source>
</evidence>
<feature type="domain" description="Copper amine oxidase N2-terminal" evidence="9">
    <location>
        <begin position="129"/>
        <end position="212"/>
    </location>
</feature>
<feature type="region of interest" description="Disordered" evidence="8">
    <location>
        <begin position="1"/>
        <end position="37"/>
    </location>
</feature>
<name>W9S6I2_9ROSA</name>
<proteinExistence type="inferred from homology"/>
<evidence type="ECO:0000256" key="5">
    <source>
        <dbReference type="ARBA" id="ARBA00023008"/>
    </source>
</evidence>
<organism evidence="10 11">
    <name type="scientific">Morus notabilis</name>
    <dbReference type="NCBI Taxonomy" id="981085"/>
    <lineage>
        <taxon>Eukaryota</taxon>
        <taxon>Viridiplantae</taxon>
        <taxon>Streptophyta</taxon>
        <taxon>Embryophyta</taxon>
        <taxon>Tracheophyta</taxon>
        <taxon>Spermatophyta</taxon>
        <taxon>Magnoliopsida</taxon>
        <taxon>eudicotyledons</taxon>
        <taxon>Gunneridae</taxon>
        <taxon>Pentapetalae</taxon>
        <taxon>rosids</taxon>
        <taxon>fabids</taxon>
        <taxon>Rosales</taxon>
        <taxon>Moraceae</taxon>
        <taxon>Moreae</taxon>
        <taxon>Morus</taxon>
    </lineage>
</organism>
<dbReference type="Proteomes" id="UP000030645">
    <property type="component" value="Unassembled WGS sequence"/>
</dbReference>
<dbReference type="GO" id="GO:0048038">
    <property type="term" value="F:quinone binding"/>
    <property type="evidence" value="ECO:0007669"/>
    <property type="project" value="InterPro"/>
</dbReference>
<keyword evidence="5 7" id="KW-0186">Copper</keyword>
<evidence type="ECO:0000256" key="3">
    <source>
        <dbReference type="ARBA" id="ARBA00022772"/>
    </source>
</evidence>
<dbReference type="GO" id="GO:0005507">
    <property type="term" value="F:copper ion binding"/>
    <property type="evidence" value="ECO:0007669"/>
    <property type="project" value="InterPro"/>
</dbReference>
<dbReference type="EMBL" id="KE345815">
    <property type="protein sequence ID" value="EXC17590.1"/>
    <property type="molecule type" value="Genomic_DNA"/>
</dbReference>
<dbReference type="STRING" id="981085.W9S6I2"/>
<dbReference type="InterPro" id="IPR015800">
    <property type="entry name" value="Cu_amine_oxidase_N2"/>
</dbReference>
<reference evidence="11" key="1">
    <citation type="submission" date="2013-01" db="EMBL/GenBank/DDBJ databases">
        <title>Draft Genome Sequence of a Mulberry Tree, Morus notabilis C.K. Schneid.</title>
        <authorList>
            <person name="He N."/>
            <person name="Zhao S."/>
        </authorList>
    </citation>
    <scope>NUCLEOTIDE SEQUENCE</scope>
</reference>
<dbReference type="EC" id="1.4.3.-" evidence="7"/>
<dbReference type="GO" id="GO:0009308">
    <property type="term" value="P:amine metabolic process"/>
    <property type="evidence" value="ECO:0007669"/>
    <property type="project" value="UniProtKB-UniRule"/>
</dbReference>
<evidence type="ECO:0000256" key="6">
    <source>
        <dbReference type="ARBA" id="ARBA00023157"/>
    </source>
</evidence>
<accession>W9S6I2</accession>
<feature type="compositionally biased region" description="Polar residues" evidence="8">
    <location>
        <begin position="14"/>
        <end position="32"/>
    </location>
</feature>
<gene>
    <name evidence="10" type="ORF">L484_012383</name>
</gene>
<keyword evidence="11" id="KW-1185">Reference proteome</keyword>
<evidence type="ECO:0000313" key="11">
    <source>
        <dbReference type="Proteomes" id="UP000030645"/>
    </source>
</evidence>
<dbReference type="AlphaFoldDB" id="W9S6I2"/>
<dbReference type="FunFam" id="3.10.450.40:FF:000012">
    <property type="entry name" value="Amine oxidase"/>
    <property type="match status" value="1"/>
</dbReference>
<evidence type="ECO:0000256" key="2">
    <source>
        <dbReference type="ARBA" id="ARBA00022723"/>
    </source>
</evidence>
<evidence type="ECO:0000256" key="7">
    <source>
        <dbReference type="RuleBase" id="RU000672"/>
    </source>
</evidence>
<dbReference type="eggNOG" id="KOG1186">
    <property type="taxonomic scope" value="Eukaryota"/>
</dbReference>
<evidence type="ECO:0000256" key="8">
    <source>
        <dbReference type="SAM" id="MobiDB-lite"/>
    </source>
</evidence>